<reference evidence="2" key="1">
    <citation type="submission" date="2019-03" db="EMBL/GenBank/DDBJ databases">
        <title>Long read genome sequence of the mycoparasitic Pythium oligandrum ATCC 38472 isolated from sugarbeet rhizosphere.</title>
        <authorList>
            <person name="Gaulin E."/>
        </authorList>
    </citation>
    <scope>NUCLEOTIDE SEQUENCE</scope>
    <source>
        <strain evidence="2">ATCC 38472_TT</strain>
    </source>
</reference>
<evidence type="ECO:0000313" key="2">
    <source>
        <dbReference type="EMBL" id="TMW69785.1"/>
    </source>
</evidence>
<dbReference type="OrthoDB" id="124536at2759"/>
<sequence length="374" mass="43573">MGEAHYRDLMLRLQDECARVVTALETQLQCVQQHNTLLLQELSSVRALAQEWRETSEMQSEEMTSKVDETSALRRANEELRHAVETDRTRLEQQKKDWVLFLAQWEAERERMSLESQRASKQLKDAQMQVTEEQQRNAHMTQEIQLLQCRVESAVKTSRSFEQRLQHVTERRREEKSEWEAELKRLRRKLDDKREQAKYLAEALMEKESRPESSRRRRQQQHDDAHTLPGLSSDRERLRTRRRDLSTAPPASSTMPSRPEYVNKRSNGTEDKPDRYTYAPTSPTASSPAMSPPLTPQHQQQSEQQRHGYGSKPTGLPHLSKDQLNHTRMTTRTTTTTESTASSSPRSERLQRELSGLRRKLEACMLQVDTDAAL</sequence>
<feature type="region of interest" description="Disordered" evidence="1">
    <location>
        <begin position="203"/>
        <end position="352"/>
    </location>
</feature>
<feature type="compositionally biased region" description="Basic and acidic residues" evidence="1">
    <location>
        <begin position="204"/>
        <end position="226"/>
    </location>
</feature>
<feature type="compositionally biased region" description="Basic and acidic residues" evidence="1">
    <location>
        <begin position="261"/>
        <end position="275"/>
    </location>
</feature>
<proteinExistence type="predicted"/>
<feature type="compositionally biased region" description="Low complexity" evidence="1">
    <location>
        <begin position="327"/>
        <end position="345"/>
    </location>
</feature>
<evidence type="ECO:0000313" key="3">
    <source>
        <dbReference type="Proteomes" id="UP000794436"/>
    </source>
</evidence>
<evidence type="ECO:0000256" key="1">
    <source>
        <dbReference type="SAM" id="MobiDB-lite"/>
    </source>
</evidence>
<dbReference type="Proteomes" id="UP000794436">
    <property type="component" value="Unassembled WGS sequence"/>
</dbReference>
<comment type="caution">
    <text evidence="2">The sequence shown here is derived from an EMBL/GenBank/DDBJ whole genome shotgun (WGS) entry which is preliminary data.</text>
</comment>
<keyword evidence="3" id="KW-1185">Reference proteome</keyword>
<accession>A0A8K1CW50</accession>
<dbReference type="EMBL" id="SPLM01000001">
    <property type="protein sequence ID" value="TMW69785.1"/>
    <property type="molecule type" value="Genomic_DNA"/>
</dbReference>
<feature type="compositionally biased region" description="Low complexity" evidence="1">
    <location>
        <begin position="246"/>
        <end position="259"/>
    </location>
</feature>
<organism evidence="2 3">
    <name type="scientific">Pythium oligandrum</name>
    <name type="common">Mycoparasitic fungus</name>
    <dbReference type="NCBI Taxonomy" id="41045"/>
    <lineage>
        <taxon>Eukaryota</taxon>
        <taxon>Sar</taxon>
        <taxon>Stramenopiles</taxon>
        <taxon>Oomycota</taxon>
        <taxon>Peronosporomycetes</taxon>
        <taxon>Pythiales</taxon>
        <taxon>Pythiaceae</taxon>
        <taxon>Pythium</taxon>
    </lineage>
</organism>
<gene>
    <name evidence="2" type="ORF">Poli38472_001941</name>
</gene>
<name>A0A8K1CW50_PYTOL</name>
<feature type="compositionally biased region" description="Low complexity" evidence="1">
    <location>
        <begin position="279"/>
        <end position="289"/>
    </location>
</feature>
<dbReference type="AlphaFoldDB" id="A0A8K1CW50"/>
<protein>
    <submittedName>
        <fullName evidence="2">Uncharacterized protein</fullName>
    </submittedName>
</protein>